<reference evidence="1 2" key="1">
    <citation type="submission" date="2017-11" db="EMBL/GenBank/DDBJ databases">
        <title>Genome sequence of Entomoplasma lucivorax PIPN-2 (ATCC 49196).</title>
        <authorList>
            <person name="Lo W.-S."/>
            <person name="Gasparich G.E."/>
            <person name="Kuo C.-H."/>
        </authorList>
    </citation>
    <scope>NUCLEOTIDE SEQUENCE [LARGE SCALE GENOMIC DNA]</scope>
    <source>
        <strain evidence="1 2">PIPN-2</strain>
    </source>
</reference>
<evidence type="ECO:0000313" key="1">
    <source>
        <dbReference type="EMBL" id="PPE05792.1"/>
    </source>
</evidence>
<evidence type="ECO:0000313" key="2">
    <source>
        <dbReference type="Proteomes" id="UP000237865"/>
    </source>
</evidence>
<protein>
    <recommendedName>
        <fullName evidence="3">Transposase</fullName>
    </recommendedName>
</protein>
<dbReference type="EMBL" id="PHNE01000001">
    <property type="protein sequence ID" value="PPE05792.1"/>
    <property type="molecule type" value="Genomic_DNA"/>
</dbReference>
<keyword evidence="2" id="KW-1185">Reference proteome</keyword>
<evidence type="ECO:0008006" key="3">
    <source>
        <dbReference type="Google" id="ProtNLM"/>
    </source>
</evidence>
<proteinExistence type="predicted"/>
<organism evidence="1 2">
    <name type="scientific">Williamsoniiplasma lucivorax</name>
    <dbReference type="NCBI Taxonomy" id="209274"/>
    <lineage>
        <taxon>Bacteria</taxon>
        <taxon>Bacillati</taxon>
        <taxon>Mycoplasmatota</taxon>
        <taxon>Mollicutes</taxon>
        <taxon>Entomoplasmatales</taxon>
        <taxon>Williamsoniiplasma</taxon>
    </lineage>
</organism>
<dbReference type="STRING" id="1399797.GCA_000518285_00527"/>
<dbReference type="Proteomes" id="UP000237865">
    <property type="component" value="Unassembled WGS sequence"/>
</dbReference>
<sequence length="37" mass="4382">MKYKHYDRNLKIKVVQEYLNGGHPKELAFKYNLKSGA</sequence>
<accession>A0A2S5REZ8</accession>
<comment type="caution">
    <text evidence="1">The sequence shown here is derived from an EMBL/GenBank/DDBJ whole genome shotgun (WGS) entry which is preliminary data.</text>
</comment>
<dbReference type="AlphaFoldDB" id="A0A2S5REZ8"/>
<gene>
    <name evidence="1" type="ORF">ELUCI_v1c00800</name>
</gene>
<name>A0A2S5REZ8_9MOLU</name>